<evidence type="ECO:0000256" key="3">
    <source>
        <dbReference type="ARBA" id="ARBA00022824"/>
    </source>
</evidence>
<feature type="transmembrane region" description="Helical" evidence="6">
    <location>
        <begin position="136"/>
        <end position="158"/>
    </location>
</feature>
<keyword evidence="4 6" id="KW-1133">Transmembrane helix</keyword>
<dbReference type="InterPro" id="IPR045064">
    <property type="entry name" value="Reticulon-like"/>
</dbReference>
<feature type="domain" description="Reticulon" evidence="7">
    <location>
        <begin position="13"/>
        <end position="202"/>
    </location>
</feature>
<keyword evidence="2 6" id="KW-0812">Transmembrane</keyword>
<comment type="subcellular location">
    <subcellularLocation>
        <location evidence="1 6">Endoplasmic reticulum membrane</location>
        <topology evidence="1 6">Multi-pass membrane protein</topology>
    </subcellularLocation>
</comment>
<evidence type="ECO:0000256" key="1">
    <source>
        <dbReference type="ARBA" id="ARBA00004477"/>
    </source>
</evidence>
<feature type="transmembrane region" description="Helical" evidence="6">
    <location>
        <begin position="28"/>
        <end position="49"/>
    </location>
</feature>
<gene>
    <name evidence="8" type="ORF">CANTADRAFT_302547</name>
</gene>
<evidence type="ECO:0000256" key="2">
    <source>
        <dbReference type="ARBA" id="ARBA00022692"/>
    </source>
</evidence>
<dbReference type="GO" id="GO:0005789">
    <property type="term" value="C:endoplasmic reticulum membrane"/>
    <property type="evidence" value="ECO:0007669"/>
    <property type="project" value="UniProtKB-SubCell"/>
</dbReference>
<name>A0A1E4SCK9_9ASCO</name>
<dbReference type="InterPro" id="IPR003388">
    <property type="entry name" value="Reticulon"/>
</dbReference>
<dbReference type="RefSeq" id="XP_020062373.1">
    <property type="nucleotide sequence ID" value="XM_020208340.1"/>
</dbReference>
<dbReference type="PANTHER" id="PTHR10994:SF193">
    <property type="entry name" value="RETICULON-LIKE PROTEIN"/>
    <property type="match status" value="1"/>
</dbReference>
<dbReference type="OrthoDB" id="567788at2759"/>
<dbReference type="GO" id="GO:0009617">
    <property type="term" value="P:response to bacterium"/>
    <property type="evidence" value="ECO:0007669"/>
    <property type="project" value="InterPro"/>
</dbReference>
<evidence type="ECO:0000256" key="4">
    <source>
        <dbReference type="ARBA" id="ARBA00022989"/>
    </source>
</evidence>
<keyword evidence="5 6" id="KW-0472">Membrane</keyword>
<evidence type="ECO:0000313" key="9">
    <source>
        <dbReference type="Proteomes" id="UP000094285"/>
    </source>
</evidence>
<accession>A0A1E4SCK9</accession>
<dbReference type="PANTHER" id="PTHR10994">
    <property type="entry name" value="RETICULON"/>
    <property type="match status" value="1"/>
</dbReference>
<dbReference type="PROSITE" id="PS50845">
    <property type="entry name" value="RETICULON"/>
    <property type="match status" value="1"/>
</dbReference>
<organism evidence="8 9">
    <name type="scientific">Suhomyces tanzawaensis NRRL Y-17324</name>
    <dbReference type="NCBI Taxonomy" id="984487"/>
    <lineage>
        <taxon>Eukaryota</taxon>
        <taxon>Fungi</taxon>
        <taxon>Dikarya</taxon>
        <taxon>Ascomycota</taxon>
        <taxon>Saccharomycotina</taxon>
        <taxon>Pichiomycetes</taxon>
        <taxon>Debaryomycetaceae</taxon>
        <taxon>Suhomyces</taxon>
    </lineage>
</organism>
<evidence type="ECO:0000259" key="7">
    <source>
        <dbReference type="PROSITE" id="PS50845"/>
    </source>
</evidence>
<dbReference type="Pfam" id="PF02453">
    <property type="entry name" value="Reticulon"/>
    <property type="match status" value="1"/>
</dbReference>
<proteinExistence type="predicted"/>
<keyword evidence="9" id="KW-1185">Reference proteome</keyword>
<dbReference type="AlphaFoldDB" id="A0A1E4SCK9"/>
<protein>
    <recommendedName>
        <fullName evidence="6">Reticulon-like protein</fullName>
    </recommendedName>
</protein>
<dbReference type="GeneID" id="30982477"/>
<reference evidence="9" key="1">
    <citation type="submission" date="2016-05" db="EMBL/GenBank/DDBJ databases">
        <title>Comparative genomics of biotechnologically important yeasts.</title>
        <authorList>
            <consortium name="DOE Joint Genome Institute"/>
            <person name="Riley R."/>
            <person name="Haridas S."/>
            <person name="Wolfe K.H."/>
            <person name="Lopes M.R."/>
            <person name="Hittinger C.T."/>
            <person name="Goker M."/>
            <person name="Salamov A."/>
            <person name="Wisecaver J."/>
            <person name="Long T.M."/>
            <person name="Aerts A.L."/>
            <person name="Barry K."/>
            <person name="Choi C."/>
            <person name="Clum A."/>
            <person name="Coughlan A.Y."/>
            <person name="Deshpande S."/>
            <person name="Douglass A.P."/>
            <person name="Hanson S.J."/>
            <person name="Klenk H.-P."/>
            <person name="Labutti K."/>
            <person name="Lapidus A."/>
            <person name="Lindquist E."/>
            <person name="Lipzen A."/>
            <person name="Meier-Kolthoff J.P."/>
            <person name="Ohm R.A."/>
            <person name="Otillar R.P."/>
            <person name="Pangilinan J."/>
            <person name="Peng Y."/>
            <person name="Rokas A."/>
            <person name="Rosa C.A."/>
            <person name="Scheuner C."/>
            <person name="Sibirny A.A."/>
            <person name="Slot J.C."/>
            <person name="Stielow J.B."/>
            <person name="Sun H."/>
            <person name="Kurtzman C.P."/>
            <person name="Blackwell M."/>
            <person name="Grigoriev I.V."/>
            <person name="Jeffries T.W."/>
        </authorList>
    </citation>
    <scope>NUCLEOTIDE SEQUENCE [LARGE SCALE GENOMIC DNA]</scope>
    <source>
        <strain evidence="9">NRRL Y-17324</strain>
    </source>
</reference>
<sequence length="282" mass="30568">MSAPSVTADHQDVLSLLTWKDPVKTGKVFGGVVAGLLIFKTINLFNIFFHLAYIGLLLSAAAEYAGKLVTGQGFVTKYKPAVKSHAKHFNDEFLPLVAEFNLKAEQEYQKIVFAHDIETTLKAAGVSYVLFKVTSWFSLFTLITTAVVLLFTVPAFYVHNKKQIDALVAQYSQIAREKTSEYSKCAQSKASPYVNDLIKKTGPVGNFISSKFPTRTAGSTVGDSRATSFGTDADASIHAKKVEEEISTATSTGATKFPEVPAASLNAYTKKGLLTGSFNSLQ</sequence>
<evidence type="ECO:0000256" key="6">
    <source>
        <dbReference type="RuleBase" id="RU363132"/>
    </source>
</evidence>
<dbReference type="STRING" id="984487.A0A1E4SCK9"/>
<dbReference type="Proteomes" id="UP000094285">
    <property type="component" value="Unassembled WGS sequence"/>
</dbReference>
<dbReference type="EMBL" id="KV453915">
    <property type="protein sequence ID" value="ODV77251.1"/>
    <property type="molecule type" value="Genomic_DNA"/>
</dbReference>
<evidence type="ECO:0000313" key="8">
    <source>
        <dbReference type="EMBL" id="ODV77251.1"/>
    </source>
</evidence>
<keyword evidence="3 6" id="KW-0256">Endoplasmic reticulum</keyword>
<evidence type="ECO:0000256" key="5">
    <source>
        <dbReference type="ARBA" id="ARBA00023136"/>
    </source>
</evidence>